<protein>
    <recommendedName>
        <fullName evidence="4">BTB domain-containing protein</fullName>
    </recommendedName>
</protein>
<dbReference type="KEGG" id="pno:SNOG_02071"/>
<dbReference type="AlphaFoldDB" id="A0A7U2HVI7"/>
<dbReference type="RefSeq" id="XP_001792690.1">
    <property type="nucleotide sequence ID" value="XM_001792638.1"/>
</dbReference>
<evidence type="ECO:0008006" key="4">
    <source>
        <dbReference type="Google" id="ProtNLM"/>
    </source>
</evidence>
<proteinExistence type="predicted"/>
<evidence type="ECO:0000313" key="3">
    <source>
        <dbReference type="Proteomes" id="UP000663193"/>
    </source>
</evidence>
<evidence type="ECO:0000256" key="1">
    <source>
        <dbReference type="SAM" id="MobiDB-lite"/>
    </source>
</evidence>
<accession>A0A7U2HVI7</accession>
<dbReference type="OrthoDB" id="5329403at2759"/>
<gene>
    <name evidence="2" type="ORF">JI435_020710</name>
</gene>
<organism evidence="2 3">
    <name type="scientific">Phaeosphaeria nodorum (strain SN15 / ATCC MYA-4574 / FGSC 10173)</name>
    <name type="common">Glume blotch fungus</name>
    <name type="synonym">Parastagonospora nodorum</name>
    <dbReference type="NCBI Taxonomy" id="321614"/>
    <lineage>
        <taxon>Eukaryota</taxon>
        <taxon>Fungi</taxon>
        <taxon>Dikarya</taxon>
        <taxon>Ascomycota</taxon>
        <taxon>Pezizomycotina</taxon>
        <taxon>Dothideomycetes</taxon>
        <taxon>Pleosporomycetidae</taxon>
        <taxon>Pleosporales</taxon>
        <taxon>Pleosporineae</taxon>
        <taxon>Phaeosphaeriaceae</taxon>
        <taxon>Parastagonospora</taxon>
    </lineage>
</organism>
<dbReference type="OMA" id="SDSFYMA"/>
<reference evidence="3" key="1">
    <citation type="journal article" date="2021" name="BMC Genomics">
        <title>Chromosome-level genome assembly and manually-curated proteome of model necrotroph Parastagonospora nodorum Sn15 reveals a genome-wide trove of candidate effector homologs, and redundancy of virulence-related functions within an accessory chromosome.</title>
        <authorList>
            <person name="Bertazzoni S."/>
            <person name="Jones D.A.B."/>
            <person name="Phan H.T."/>
            <person name="Tan K.-C."/>
            <person name="Hane J.K."/>
        </authorList>
    </citation>
    <scope>NUCLEOTIDE SEQUENCE [LARGE SCALE GENOMIC DNA]</scope>
    <source>
        <strain evidence="3">SN15 / ATCC MYA-4574 / FGSC 10173)</strain>
    </source>
</reference>
<feature type="compositionally biased region" description="Low complexity" evidence="1">
    <location>
        <begin position="63"/>
        <end position="72"/>
    </location>
</feature>
<dbReference type="Proteomes" id="UP000663193">
    <property type="component" value="Chromosome 2"/>
</dbReference>
<keyword evidence="3" id="KW-1185">Reference proteome</keyword>
<dbReference type="EMBL" id="CP069024">
    <property type="protein sequence ID" value="QRC91889.1"/>
    <property type="molecule type" value="Genomic_DNA"/>
</dbReference>
<sequence length="704" mass="76654">MAPTAADTAPSAQRQARRPLSRIVPAIPHRLSRSRNIPSSRPLSPPEEPNSGTVSKHEPEPQPVVEQAPKEQLPVPSNAEAPLTPESRISNGDTSEVEAPGLATSPAKSVDDHVEIAGEPTDTNHKSNTNGSTAVAPVADVTEKPATNGVPRKLTVPAELPPPFYPSNKTDRQTPSTDVNGAALLPSHRSQLSAGAVAFHAPNGSASHPQTPQAVDPTEHIHQLSMPRPPPGFSAPENSVLFFPGHSHHPSEAGGPWPYPSYATAHPDAVYENSHDHHSPSLPVGPAEYYPGNHAPRDQVNGVAPLQVEPSGKAPVAKVKSGSIPEEEQRMHPYQDSLASHVSRFEDSSFELAAYLTTQFGNPEFADFVLQIRSPESVHISIPVHGIIVVRSPVVADAVRRSIPAPHRSRDARRMLDIVTSDPFVTREAVEEAIKVLYGAPLLSPQVFLYGLAPYMYDSAQPSDDARMRMRQLLSYIAAGRALQLPSMQARGVDIARSLIRWDTIEAVLQVTLRTSSAFWPKKDGVGTDDPFTAALLNCVVDFIAYTFPVDFKLYAIAPELEDLPRLPSLMEARSSSHNPRLSKIRFGDAPPEDDVHTNHMSRVLSSVLISLPIPLLDRLFNHRATASQIGWTGVVKIMREVIAERENRRKKALRSEIRAAHDGTIPGNLLNNIYVEEHIEQVEESPLHPSGHRLVAQRLTAQA</sequence>
<dbReference type="VEuPathDB" id="FungiDB:JI435_020710"/>
<name>A0A7U2HVI7_PHANO</name>
<evidence type="ECO:0000313" key="2">
    <source>
        <dbReference type="EMBL" id="QRC91889.1"/>
    </source>
</evidence>
<feature type="region of interest" description="Disordered" evidence="1">
    <location>
        <begin position="1"/>
        <end position="176"/>
    </location>
</feature>